<feature type="non-terminal residue" evidence="3">
    <location>
        <position position="201"/>
    </location>
</feature>
<comment type="caution">
    <text evidence="3">The sequence shown here is derived from an EMBL/GenBank/DDBJ whole genome shotgun (WGS) entry which is preliminary data.</text>
</comment>
<dbReference type="GO" id="GO:0015629">
    <property type="term" value="C:actin cytoskeleton"/>
    <property type="evidence" value="ECO:0007669"/>
    <property type="project" value="TreeGrafter"/>
</dbReference>
<organism evidence="3 4">
    <name type="scientific">Polypterus senegalus</name>
    <name type="common">Senegal bichir</name>
    <dbReference type="NCBI Taxonomy" id="55291"/>
    <lineage>
        <taxon>Eukaryota</taxon>
        <taxon>Metazoa</taxon>
        <taxon>Chordata</taxon>
        <taxon>Craniata</taxon>
        <taxon>Vertebrata</taxon>
        <taxon>Euteleostomi</taxon>
        <taxon>Actinopterygii</taxon>
        <taxon>Polypteriformes</taxon>
        <taxon>Polypteridae</taxon>
        <taxon>Polypterus</taxon>
    </lineage>
</organism>
<dbReference type="InterPro" id="IPR008438">
    <property type="entry name" value="MYOZ"/>
</dbReference>
<evidence type="ECO:0000313" key="4">
    <source>
        <dbReference type="Proteomes" id="UP000886611"/>
    </source>
</evidence>
<evidence type="ECO:0000313" key="3">
    <source>
        <dbReference type="EMBL" id="KAG2455839.1"/>
    </source>
</evidence>
<keyword evidence="4" id="KW-1185">Reference proteome</keyword>
<evidence type="ECO:0000256" key="2">
    <source>
        <dbReference type="ARBA" id="ARBA00022553"/>
    </source>
</evidence>
<dbReference type="GO" id="GO:0051373">
    <property type="term" value="F:FATZ binding"/>
    <property type="evidence" value="ECO:0007669"/>
    <property type="project" value="TreeGrafter"/>
</dbReference>
<dbReference type="GO" id="GO:0003779">
    <property type="term" value="F:actin binding"/>
    <property type="evidence" value="ECO:0007669"/>
    <property type="project" value="TreeGrafter"/>
</dbReference>
<protein>
    <submittedName>
        <fullName evidence="3">MYOZ2 protein</fullName>
    </submittedName>
</protein>
<dbReference type="Pfam" id="PF05556">
    <property type="entry name" value="Calsarcin"/>
    <property type="match status" value="1"/>
</dbReference>
<proteinExistence type="inferred from homology"/>
<sequence>MPVSHSDLAKERKQKAFELAMEVQGEQLNLGKKISVPRDVMMEELGLRSNKASRMFHERQKRADKFILERVEGNMPVNAQNTRTTFKGVPDGGKENYRTELFIDHPGKGQLLSSLKKATAGQDGNPSIIAPGYSGPLKEIPHEKFNITVIPKSYRSPWRKSEEIVSSVTVQLPEPPQTPGTLQFRCFNRYVLSDQFVQEPG</sequence>
<dbReference type="GO" id="GO:0031433">
    <property type="term" value="F:telethonin binding"/>
    <property type="evidence" value="ECO:0007669"/>
    <property type="project" value="TreeGrafter"/>
</dbReference>
<comment type="similarity">
    <text evidence="1">Belongs to the myozenin family.</text>
</comment>
<gene>
    <name evidence="3" type="primary">Myoz2_1</name>
    <name evidence="3" type="ORF">GTO96_0006941</name>
</gene>
<reference evidence="3 4" key="1">
    <citation type="journal article" date="2021" name="Cell">
        <title>Tracing the genetic footprints of vertebrate landing in non-teleost ray-finned fishes.</title>
        <authorList>
            <person name="Bi X."/>
            <person name="Wang K."/>
            <person name="Yang L."/>
            <person name="Pan H."/>
            <person name="Jiang H."/>
            <person name="Wei Q."/>
            <person name="Fang M."/>
            <person name="Yu H."/>
            <person name="Zhu C."/>
            <person name="Cai Y."/>
            <person name="He Y."/>
            <person name="Gan X."/>
            <person name="Zeng H."/>
            <person name="Yu D."/>
            <person name="Zhu Y."/>
            <person name="Jiang H."/>
            <person name="Qiu Q."/>
            <person name="Yang H."/>
            <person name="Zhang Y.E."/>
            <person name="Wang W."/>
            <person name="Zhu M."/>
            <person name="He S."/>
            <person name="Zhang G."/>
        </authorList>
    </citation>
    <scope>NUCLEOTIDE SEQUENCE [LARGE SCALE GENOMIC DNA]</scope>
    <source>
        <strain evidence="3">Bchr_013</strain>
    </source>
</reference>
<keyword evidence="2" id="KW-0597">Phosphoprotein</keyword>
<dbReference type="PANTHER" id="PTHR15941:SF16">
    <property type="entry name" value="MYOZENIN 3A-RELATED"/>
    <property type="match status" value="1"/>
</dbReference>
<dbReference type="EMBL" id="JAATIS010009265">
    <property type="protein sequence ID" value="KAG2455839.1"/>
    <property type="molecule type" value="Genomic_DNA"/>
</dbReference>
<dbReference type="AlphaFoldDB" id="A0A8X7WV08"/>
<dbReference type="PANTHER" id="PTHR15941">
    <property type="entry name" value="MYOZENIN"/>
    <property type="match status" value="1"/>
</dbReference>
<evidence type="ECO:0000256" key="1">
    <source>
        <dbReference type="ARBA" id="ARBA00009126"/>
    </source>
</evidence>
<dbReference type="GO" id="GO:0030018">
    <property type="term" value="C:Z disc"/>
    <property type="evidence" value="ECO:0007669"/>
    <property type="project" value="InterPro"/>
</dbReference>
<dbReference type="Proteomes" id="UP000886611">
    <property type="component" value="Unassembled WGS sequence"/>
</dbReference>
<feature type="non-terminal residue" evidence="3">
    <location>
        <position position="1"/>
    </location>
</feature>
<accession>A0A8X7WV08</accession>
<name>A0A8X7WV08_POLSE</name>